<feature type="compositionally biased region" description="Basic and acidic residues" evidence="1">
    <location>
        <begin position="299"/>
        <end position="321"/>
    </location>
</feature>
<feature type="region of interest" description="Disordered" evidence="1">
    <location>
        <begin position="277"/>
        <end position="449"/>
    </location>
</feature>
<accession>A0A7G9TAB1</accession>
<feature type="compositionally biased region" description="Low complexity" evidence="1">
    <location>
        <begin position="144"/>
        <end position="173"/>
    </location>
</feature>
<dbReference type="GeneID" id="81472094"/>
<dbReference type="EMBL" id="CP060731">
    <property type="protein sequence ID" value="QNN77036.1"/>
    <property type="molecule type" value="Genomic_DNA"/>
</dbReference>
<feature type="compositionally biased region" description="Low complexity" evidence="1">
    <location>
        <begin position="342"/>
        <end position="390"/>
    </location>
</feature>
<keyword evidence="2" id="KW-0472">Membrane</keyword>
<dbReference type="RefSeq" id="WP_187572727.1">
    <property type="nucleotide sequence ID" value="NZ_CP060731.1"/>
</dbReference>
<feature type="transmembrane region" description="Helical" evidence="2">
    <location>
        <begin position="98"/>
        <end position="120"/>
    </location>
</feature>
<evidence type="ECO:0008006" key="5">
    <source>
        <dbReference type="Google" id="ProtNLM"/>
    </source>
</evidence>
<dbReference type="Proteomes" id="UP000515838">
    <property type="component" value="Chromosome"/>
</dbReference>
<feature type="compositionally biased region" description="Pro residues" evidence="1">
    <location>
        <begin position="528"/>
        <end position="539"/>
    </location>
</feature>
<feature type="region of interest" description="Disordered" evidence="1">
    <location>
        <begin position="128"/>
        <end position="191"/>
    </location>
</feature>
<protein>
    <recommendedName>
        <fullName evidence="5">Transmembrane repetitive protein</fullName>
    </recommendedName>
</protein>
<feature type="region of interest" description="Disordered" evidence="1">
    <location>
        <begin position="526"/>
        <end position="550"/>
    </location>
</feature>
<proteinExistence type="predicted"/>
<gene>
    <name evidence="3" type="ORF">IAE60_14005</name>
</gene>
<evidence type="ECO:0000256" key="1">
    <source>
        <dbReference type="SAM" id="MobiDB-lite"/>
    </source>
</evidence>
<name>A0A7G9TAB1_PSEMX</name>
<evidence type="ECO:0000256" key="2">
    <source>
        <dbReference type="SAM" id="Phobius"/>
    </source>
</evidence>
<evidence type="ECO:0000313" key="3">
    <source>
        <dbReference type="EMBL" id="QNN77036.1"/>
    </source>
</evidence>
<evidence type="ECO:0000313" key="4">
    <source>
        <dbReference type="Proteomes" id="UP000515838"/>
    </source>
</evidence>
<organism evidence="3 4">
    <name type="scientific">Pseudoxanthomonas mexicana</name>
    <dbReference type="NCBI Taxonomy" id="128785"/>
    <lineage>
        <taxon>Bacteria</taxon>
        <taxon>Pseudomonadati</taxon>
        <taxon>Pseudomonadota</taxon>
        <taxon>Gammaproteobacteria</taxon>
        <taxon>Lysobacterales</taxon>
        <taxon>Lysobacteraceae</taxon>
        <taxon>Pseudoxanthomonas</taxon>
    </lineage>
</organism>
<sequence length="550" mass="58576">MTNATDVIAYLLPRKAAPIVERQTGLPFGWGLWLRALPERLGRITRERADAVVATLAARASLRGPEAAPFAPGRWRAFRSLFYQGWGPPPREERWMRWLAGFSSSLLHLLFFLFLLWVALVQIPPPPAEPGDSSRVRLEMIGDGSPAEPGGEAQAGQPEAGQSSFARSAASVPAPQPPLPPAAMPEAEAAAPAALAMDVPPMPPRDVPVPELAPQPLQVTEVPEPTRAFVLPPSTARLPEVTLPSLREPGVPTREIPAPVTAPAVVRRDLPARADVPAVATRDARVREREIPAPLQAPEVRDLPRRAAEVAPRDITARERGVQQAQIREPVPGPSTAPRSVPAAPTAADAAASARPRAPAGTSTSSAPRGTASATSSTASPAAPAARAGGWDTPARTDEWGNARRNVAGDSAADGREKPGLYNADGSLRVPGVTGQSEPPRGAPGGQNDQWTREQLAEAGTWLQRPPYDYEPTSFDKYWVPSESLLAEWVRRNVREMEIAIPGTNMKLKCTISVLQLGGGCGLGSLFPEPPKARPPPDIPVKRTPIPTDS</sequence>
<feature type="compositionally biased region" description="Basic and acidic residues" evidence="1">
    <location>
        <begin position="282"/>
        <end position="291"/>
    </location>
</feature>
<keyword evidence="2" id="KW-0812">Transmembrane</keyword>
<dbReference type="AlphaFoldDB" id="A0A7G9TAB1"/>
<keyword evidence="2" id="KW-1133">Transmembrane helix</keyword>
<reference evidence="3 4" key="1">
    <citation type="submission" date="2020-08" db="EMBL/GenBank/DDBJ databases">
        <title>Streptomycin Non-resistant strain, P. mexicana.</title>
        <authorList>
            <person name="Ganesh-Kumar S."/>
            <person name="Zhe T."/>
            <person name="Yu Z."/>
            <person name="Min Y."/>
        </authorList>
    </citation>
    <scope>NUCLEOTIDE SEQUENCE [LARGE SCALE GENOMIC DNA]</scope>
    <source>
        <strain evidence="3 4">GTZY2</strain>
    </source>
</reference>
<feature type="compositionally biased region" description="Pro residues" evidence="1">
    <location>
        <begin position="174"/>
        <end position="183"/>
    </location>
</feature>